<organism evidence="1">
    <name type="scientific">Desulfitobacterium hafniense</name>
    <name type="common">Desulfitobacterium frappieri</name>
    <dbReference type="NCBI Taxonomy" id="49338"/>
    <lineage>
        <taxon>Bacteria</taxon>
        <taxon>Bacillati</taxon>
        <taxon>Bacillota</taxon>
        <taxon>Clostridia</taxon>
        <taxon>Eubacteriales</taxon>
        <taxon>Desulfitobacteriaceae</taxon>
        <taxon>Desulfitobacterium</taxon>
    </lineage>
</organism>
<name>A0A098AYN2_DESHA</name>
<accession>A0A098AYN2</accession>
<protein>
    <submittedName>
        <fullName evidence="1">LSD1: zinc finger domain, LSD1 subclass</fullName>
    </submittedName>
</protein>
<sequence>MCFRPAAVSKVVICSGCQKKLTLQQGHMAAKCPFCGTEIAKEEVKNPQPPNHSER</sequence>
<dbReference type="EMBL" id="LK996017">
    <property type="protein sequence ID" value="CDX01212.1"/>
    <property type="molecule type" value="Genomic_DNA"/>
</dbReference>
<proteinExistence type="predicted"/>
<dbReference type="Gene3D" id="2.20.28.30">
    <property type="entry name" value="RNA polymerase ii, chain L"/>
    <property type="match status" value="1"/>
</dbReference>
<reference evidence="1" key="1">
    <citation type="submission" date="2014-07" db="EMBL/GenBank/DDBJ databases">
        <authorList>
            <person name="Hornung V.Bastian."/>
        </authorList>
    </citation>
    <scope>NUCLEOTIDE SEQUENCE</scope>
    <source>
        <strain evidence="1">PCE-S</strain>
    </source>
</reference>
<dbReference type="NCBIfam" id="TIGR01053">
    <property type="entry name" value="LSD1"/>
    <property type="match status" value="1"/>
</dbReference>
<gene>
    <name evidence="1" type="ORF">DPCES_1325</name>
</gene>
<dbReference type="RefSeq" id="WP_005814600.1">
    <property type="nucleotide sequence ID" value="NZ_CABKQQ010000051.1"/>
</dbReference>
<dbReference type="AlphaFoldDB" id="A0A098AYN2"/>
<evidence type="ECO:0000313" key="1">
    <source>
        <dbReference type="EMBL" id="CDX01212.1"/>
    </source>
</evidence>
<dbReference type="PATRIC" id="fig|49338.4.peg.1432"/>